<dbReference type="PROSITE" id="PS50879">
    <property type="entry name" value="RNASE_H_1"/>
    <property type="match status" value="1"/>
</dbReference>
<protein>
    <submittedName>
        <fullName evidence="2">Reverse transcriptase-like protein</fullName>
    </submittedName>
</protein>
<dbReference type="CDD" id="cd09279">
    <property type="entry name" value="RNase_HI_like"/>
    <property type="match status" value="1"/>
</dbReference>
<sequence>MPIHIKLIYQTPQGAKTEFYSDPMDMKDAIQIAEDLEKTGRKLAFTFLDDYDHSWTLKELKKYTEEIQSEPHNIIVYFDGGFHKEKKAAGLGCVIYFDKSGKSYRLRKNIFAEGLESNNEAEYAALDLGLKELENLEVHHLPVTFIGDAMVVINQMNDEWPCYDDDLEKWIDRIENRIGKMGLTASYKLVSRKDNQEADKLATQALNKVEIEATSEVAETDR</sequence>
<dbReference type="Pfam" id="PF13456">
    <property type="entry name" value="RVT_3"/>
    <property type="match status" value="1"/>
</dbReference>
<evidence type="ECO:0000259" key="1">
    <source>
        <dbReference type="PROSITE" id="PS50879"/>
    </source>
</evidence>
<evidence type="ECO:0000313" key="3">
    <source>
        <dbReference type="Proteomes" id="UP001281447"/>
    </source>
</evidence>
<accession>A0ABU5CA47</accession>
<dbReference type="EMBL" id="JAWDIP010000003">
    <property type="protein sequence ID" value="MDY0395726.1"/>
    <property type="molecule type" value="Genomic_DNA"/>
</dbReference>
<dbReference type="InterPro" id="IPR002156">
    <property type="entry name" value="RNaseH_domain"/>
</dbReference>
<comment type="caution">
    <text evidence="2">The sequence shown here is derived from an EMBL/GenBank/DDBJ whole genome shotgun (WGS) entry which is preliminary data.</text>
</comment>
<keyword evidence="3" id="KW-1185">Reference proteome</keyword>
<dbReference type="NCBIfam" id="NF005822">
    <property type="entry name" value="PRK07708.1"/>
    <property type="match status" value="1"/>
</dbReference>
<evidence type="ECO:0000313" key="2">
    <source>
        <dbReference type="EMBL" id="MDY0395726.1"/>
    </source>
</evidence>
<name>A0ABU5CA47_9BACI</name>
<dbReference type="InterPro" id="IPR012337">
    <property type="entry name" value="RNaseH-like_sf"/>
</dbReference>
<dbReference type="Gene3D" id="3.30.420.10">
    <property type="entry name" value="Ribonuclease H-like superfamily/Ribonuclease H"/>
    <property type="match status" value="1"/>
</dbReference>
<gene>
    <name evidence="2" type="ORF">RWE15_16490</name>
</gene>
<organism evidence="2 3">
    <name type="scientific">Tigheibacillus halophilus</name>
    <dbReference type="NCBI Taxonomy" id="361280"/>
    <lineage>
        <taxon>Bacteria</taxon>
        <taxon>Bacillati</taxon>
        <taxon>Bacillota</taxon>
        <taxon>Bacilli</taxon>
        <taxon>Bacillales</taxon>
        <taxon>Bacillaceae</taxon>
        <taxon>Tigheibacillus</taxon>
    </lineage>
</organism>
<dbReference type="PANTHER" id="PTHR46387:SF2">
    <property type="entry name" value="RIBONUCLEASE HI"/>
    <property type="match status" value="1"/>
</dbReference>
<dbReference type="Proteomes" id="UP001281447">
    <property type="component" value="Unassembled WGS sequence"/>
</dbReference>
<reference evidence="2 3" key="1">
    <citation type="submission" date="2023-10" db="EMBL/GenBank/DDBJ databases">
        <title>Virgibacillus halophilus 5B73C genome.</title>
        <authorList>
            <person name="Miliotis G."/>
            <person name="Sengupta P."/>
            <person name="Hameed A."/>
            <person name="Chuvochina M."/>
            <person name="Mcdonagh F."/>
            <person name="Simpson A.C."/>
            <person name="Singh N.K."/>
            <person name="Rekha P.D."/>
            <person name="Raman K."/>
            <person name="Hugenholtz P."/>
            <person name="Venkateswaran K."/>
        </authorList>
    </citation>
    <scope>NUCLEOTIDE SEQUENCE [LARGE SCALE GENOMIC DNA]</scope>
    <source>
        <strain evidence="2 3">5B73C</strain>
    </source>
</reference>
<dbReference type="PANTHER" id="PTHR46387">
    <property type="entry name" value="POLYNUCLEOTIDYL TRANSFERASE, RIBONUCLEASE H-LIKE SUPERFAMILY PROTEIN"/>
    <property type="match status" value="1"/>
</dbReference>
<dbReference type="SUPFAM" id="SSF53098">
    <property type="entry name" value="Ribonuclease H-like"/>
    <property type="match status" value="1"/>
</dbReference>
<feature type="domain" description="RNase H type-1" evidence="1">
    <location>
        <begin position="70"/>
        <end position="207"/>
    </location>
</feature>
<proteinExistence type="predicted"/>
<dbReference type="InterPro" id="IPR036397">
    <property type="entry name" value="RNaseH_sf"/>
</dbReference>
<dbReference type="RefSeq" id="WP_390358031.1">
    <property type="nucleotide sequence ID" value="NZ_JBHUIZ010000018.1"/>
</dbReference>